<protein>
    <submittedName>
        <fullName evidence="1">Uncharacterized protein</fullName>
    </submittedName>
</protein>
<sequence>LGVEDDLRNELARPGEARLQGPARCCIPVAQGLAWHNSPKAYTMQHPCNAKAGRGQAAGS</sequence>
<dbReference type="EMBL" id="JACEIK010000539">
    <property type="protein sequence ID" value="MCD7458771.1"/>
    <property type="molecule type" value="Genomic_DNA"/>
</dbReference>
<evidence type="ECO:0000313" key="1">
    <source>
        <dbReference type="EMBL" id="MCD7458771.1"/>
    </source>
</evidence>
<accession>A0ABS8SIM9</accession>
<feature type="non-terminal residue" evidence="1">
    <location>
        <position position="1"/>
    </location>
</feature>
<gene>
    <name evidence="1" type="ORF">HAX54_039109</name>
</gene>
<organism evidence="1 2">
    <name type="scientific">Datura stramonium</name>
    <name type="common">Jimsonweed</name>
    <name type="synonym">Common thornapple</name>
    <dbReference type="NCBI Taxonomy" id="4076"/>
    <lineage>
        <taxon>Eukaryota</taxon>
        <taxon>Viridiplantae</taxon>
        <taxon>Streptophyta</taxon>
        <taxon>Embryophyta</taxon>
        <taxon>Tracheophyta</taxon>
        <taxon>Spermatophyta</taxon>
        <taxon>Magnoliopsida</taxon>
        <taxon>eudicotyledons</taxon>
        <taxon>Gunneridae</taxon>
        <taxon>Pentapetalae</taxon>
        <taxon>asterids</taxon>
        <taxon>lamiids</taxon>
        <taxon>Solanales</taxon>
        <taxon>Solanaceae</taxon>
        <taxon>Solanoideae</taxon>
        <taxon>Datureae</taxon>
        <taxon>Datura</taxon>
    </lineage>
</organism>
<reference evidence="1 2" key="1">
    <citation type="journal article" date="2021" name="BMC Genomics">
        <title>Datura genome reveals duplications of psychoactive alkaloid biosynthetic genes and high mutation rate following tissue culture.</title>
        <authorList>
            <person name="Rajewski A."/>
            <person name="Carter-House D."/>
            <person name="Stajich J."/>
            <person name="Litt A."/>
        </authorList>
    </citation>
    <scope>NUCLEOTIDE SEQUENCE [LARGE SCALE GENOMIC DNA]</scope>
    <source>
        <strain evidence="1">AR-01</strain>
    </source>
</reference>
<comment type="caution">
    <text evidence="1">The sequence shown here is derived from an EMBL/GenBank/DDBJ whole genome shotgun (WGS) entry which is preliminary data.</text>
</comment>
<dbReference type="Proteomes" id="UP000823775">
    <property type="component" value="Unassembled WGS sequence"/>
</dbReference>
<name>A0ABS8SIM9_DATST</name>
<feature type="non-terminal residue" evidence="1">
    <location>
        <position position="60"/>
    </location>
</feature>
<keyword evidence="2" id="KW-1185">Reference proteome</keyword>
<evidence type="ECO:0000313" key="2">
    <source>
        <dbReference type="Proteomes" id="UP000823775"/>
    </source>
</evidence>
<proteinExistence type="predicted"/>